<reference evidence="2 3" key="1">
    <citation type="journal article" date="2022" name="Nat. Ecol. Evol.">
        <title>A masculinizing supergene underlies an exaggerated male reproductive morph in a spider.</title>
        <authorList>
            <person name="Hendrickx F."/>
            <person name="De Corte Z."/>
            <person name="Sonet G."/>
            <person name="Van Belleghem S.M."/>
            <person name="Kostlbacher S."/>
            <person name="Vangestel C."/>
        </authorList>
    </citation>
    <scope>NUCLEOTIDE SEQUENCE [LARGE SCALE GENOMIC DNA]</scope>
    <source>
        <strain evidence="2">W744_W776</strain>
    </source>
</reference>
<comment type="caution">
    <text evidence="2">The sequence shown here is derived from an EMBL/GenBank/DDBJ whole genome shotgun (WGS) entry which is preliminary data.</text>
</comment>
<dbReference type="Proteomes" id="UP000827092">
    <property type="component" value="Unassembled WGS sequence"/>
</dbReference>
<feature type="domain" description="RdRp catalytic" evidence="1">
    <location>
        <begin position="27"/>
        <end position="90"/>
    </location>
</feature>
<dbReference type="GO" id="GO:0003968">
    <property type="term" value="F:RNA-directed RNA polymerase activity"/>
    <property type="evidence" value="ECO:0007669"/>
    <property type="project" value="InterPro"/>
</dbReference>
<accession>A0AAV6TV10</accession>
<dbReference type="GO" id="GO:0005524">
    <property type="term" value="F:ATP binding"/>
    <property type="evidence" value="ECO:0007669"/>
    <property type="project" value="InterPro"/>
</dbReference>
<dbReference type="AlphaFoldDB" id="A0AAV6TV10"/>
<organism evidence="2 3">
    <name type="scientific">Oedothorax gibbosus</name>
    <dbReference type="NCBI Taxonomy" id="931172"/>
    <lineage>
        <taxon>Eukaryota</taxon>
        <taxon>Metazoa</taxon>
        <taxon>Ecdysozoa</taxon>
        <taxon>Arthropoda</taxon>
        <taxon>Chelicerata</taxon>
        <taxon>Arachnida</taxon>
        <taxon>Araneae</taxon>
        <taxon>Araneomorphae</taxon>
        <taxon>Entelegynae</taxon>
        <taxon>Araneoidea</taxon>
        <taxon>Linyphiidae</taxon>
        <taxon>Erigoninae</taxon>
        <taxon>Oedothorax</taxon>
    </lineage>
</organism>
<dbReference type="InterPro" id="IPR014023">
    <property type="entry name" value="Mononeg_RNA_pol_cat"/>
</dbReference>
<evidence type="ECO:0000313" key="2">
    <source>
        <dbReference type="EMBL" id="KAG8175461.1"/>
    </source>
</evidence>
<evidence type="ECO:0000313" key="3">
    <source>
        <dbReference type="Proteomes" id="UP000827092"/>
    </source>
</evidence>
<proteinExistence type="predicted"/>
<keyword evidence="3" id="KW-1185">Reference proteome</keyword>
<protein>
    <recommendedName>
        <fullName evidence="1">RdRp catalytic domain-containing protein</fullName>
    </recommendedName>
</protein>
<dbReference type="GO" id="GO:0004482">
    <property type="term" value="F:mRNA 5'-cap (guanine-N7-)-methyltransferase activity"/>
    <property type="evidence" value="ECO:0007669"/>
    <property type="project" value="InterPro"/>
</dbReference>
<dbReference type="PROSITE" id="PS50526">
    <property type="entry name" value="RDRP_SSRNA_NEG_NONSEG"/>
    <property type="match status" value="1"/>
</dbReference>
<evidence type="ECO:0000259" key="1">
    <source>
        <dbReference type="PROSITE" id="PS50526"/>
    </source>
</evidence>
<gene>
    <name evidence="2" type="ORF">JTE90_004154</name>
</gene>
<dbReference type="Pfam" id="PF00946">
    <property type="entry name" value="Mononeg_RNA_pol"/>
    <property type="match status" value="1"/>
</dbReference>
<sequence length="90" mass="10290">MADDLTTMTKKLLACSEGQGFDSCERVNISRSLDYNKRNNRQRLESNGPVFKVMGQFLGFPNIFTYTHIAFQNSLIYYNDRPDLMEAAGL</sequence>
<dbReference type="EMBL" id="JAFNEN010000996">
    <property type="protein sequence ID" value="KAG8175461.1"/>
    <property type="molecule type" value="Genomic_DNA"/>
</dbReference>
<name>A0AAV6TV10_9ARAC</name>